<accession>A0ABP8J8X6</accession>
<feature type="compositionally biased region" description="Low complexity" evidence="1">
    <location>
        <begin position="33"/>
        <end position="47"/>
    </location>
</feature>
<protein>
    <submittedName>
        <fullName evidence="4">Asparaginase</fullName>
    </submittedName>
</protein>
<feature type="compositionally biased region" description="Polar residues" evidence="1">
    <location>
        <begin position="48"/>
        <end position="64"/>
    </location>
</feature>
<dbReference type="SUPFAM" id="SSF53774">
    <property type="entry name" value="Glutaminase/Asparaginase"/>
    <property type="match status" value="1"/>
</dbReference>
<feature type="region of interest" description="Disordered" evidence="1">
    <location>
        <begin position="31"/>
        <end position="74"/>
    </location>
</feature>
<dbReference type="SMART" id="SM00870">
    <property type="entry name" value="Asparaginase"/>
    <property type="match status" value="1"/>
</dbReference>
<dbReference type="InterPro" id="IPR040919">
    <property type="entry name" value="Asparaginase_C"/>
</dbReference>
<dbReference type="Gene3D" id="3.40.50.1170">
    <property type="entry name" value="L-asparaginase, N-terminal domain"/>
    <property type="match status" value="1"/>
</dbReference>
<dbReference type="InterPro" id="IPR027473">
    <property type="entry name" value="L-asparaginase_C"/>
</dbReference>
<organism evidence="4 5">
    <name type="scientific">Brevibacterium pityocampae</name>
    <dbReference type="NCBI Taxonomy" id="506594"/>
    <lineage>
        <taxon>Bacteria</taxon>
        <taxon>Bacillati</taxon>
        <taxon>Actinomycetota</taxon>
        <taxon>Actinomycetes</taxon>
        <taxon>Micrococcales</taxon>
        <taxon>Brevibacteriaceae</taxon>
        <taxon>Brevibacterium</taxon>
    </lineage>
</organism>
<dbReference type="InterPro" id="IPR006034">
    <property type="entry name" value="Asparaginase/glutaminase-like"/>
</dbReference>
<evidence type="ECO:0000313" key="5">
    <source>
        <dbReference type="Proteomes" id="UP001500642"/>
    </source>
</evidence>
<evidence type="ECO:0000259" key="3">
    <source>
        <dbReference type="Pfam" id="PF17763"/>
    </source>
</evidence>
<dbReference type="Pfam" id="PF00710">
    <property type="entry name" value="Asparaginase"/>
    <property type="match status" value="1"/>
</dbReference>
<dbReference type="PROSITE" id="PS51732">
    <property type="entry name" value="ASN_GLN_ASE_3"/>
    <property type="match status" value="1"/>
</dbReference>
<name>A0ABP8J8X6_9MICO</name>
<evidence type="ECO:0000256" key="1">
    <source>
        <dbReference type="SAM" id="MobiDB-lite"/>
    </source>
</evidence>
<reference evidence="5" key="1">
    <citation type="journal article" date="2019" name="Int. J. Syst. Evol. Microbiol.">
        <title>The Global Catalogue of Microorganisms (GCM) 10K type strain sequencing project: providing services to taxonomists for standard genome sequencing and annotation.</title>
        <authorList>
            <consortium name="The Broad Institute Genomics Platform"/>
            <consortium name="The Broad Institute Genome Sequencing Center for Infectious Disease"/>
            <person name="Wu L."/>
            <person name="Ma J."/>
        </authorList>
    </citation>
    <scope>NUCLEOTIDE SEQUENCE [LARGE SCALE GENOMIC DNA]</scope>
    <source>
        <strain evidence="5">JCM 17808</strain>
    </source>
</reference>
<feature type="domain" description="Asparaginase/glutaminase C-terminal" evidence="3">
    <location>
        <begin position="285"/>
        <end position="391"/>
    </location>
</feature>
<dbReference type="Proteomes" id="UP001500642">
    <property type="component" value="Unassembled WGS sequence"/>
</dbReference>
<sequence>MLGAPARFLHPDPTPARTPMRTLHVIALGGTIASSTSPAPTDSADSTGRTGPTSSTDRTDSTGPTAPARGVAPTVTAEEITAAARLDTLPGGAPQVSAEQLAQVGSGSIDFGILFSTVLAARRAAARGVDGIVLTQGTDTLEDSAFALSLLNDSGIPIVLTGAMRNPTLPGADGPANVRAAALTALVPEAAGLRAALVFADEVHDPLFVRKAHTSHVSPFTSGPVVGALGWVAEDRVRLPHLPAPRTLPVGLAVPRGSGADAAPDTAHAPNLDFPRVAHIDVGFDDGLEFLATLPEAGYWGAVLAGVGGGHVAARAVEAVEALAVRMPVVLASRTGAGATLEDTYGYPGAEIDLLSRGLLPAGLLDARKARIALTLALACGVDPAEVLAAFR</sequence>
<dbReference type="PANTHER" id="PTHR11707:SF28">
    <property type="entry name" value="60 KDA LYSOPHOSPHOLIPASE"/>
    <property type="match status" value="1"/>
</dbReference>
<comment type="caution">
    <text evidence="4">The sequence shown here is derived from an EMBL/GenBank/DDBJ whole genome shotgun (WGS) entry which is preliminary data.</text>
</comment>
<dbReference type="PANTHER" id="PTHR11707">
    <property type="entry name" value="L-ASPARAGINASE"/>
    <property type="match status" value="1"/>
</dbReference>
<evidence type="ECO:0000259" key="2">
    <source>
        <dbReference type="Pfam" id="PF00710"/>
    </source>
</evidence>
<dbReference type="EMBL" id="BAABGL010000004">
    <property type="protein sequence ID" value="GAA4387042.1"/>
    <property type="molecule type" value="Genomic_DNA"/>
</dbReference>
<dbReference type="Gene3D" id="3.40.50.40">
    <property type="match status" value="1"/>
</dbReference>
<dbReference type="PIRSF" id="PIRSF500176">
    <property type="entry name" value="L_ASNase"/>
    <property type="match status" value="1"/>
</dbReference>
<keyword evidence="5" id="KW-1185">Reference proteome</keyword>
<gene>
    <name evidence="4" type="ORF">GCM10023167_10580</name>
</gene>
<dbReference type="PRINTS" id="PR00139">
    <property type="entry name" value="ASNGLNASE"/>
</dbReference>
<dbReference type="InterPro" id="IPR037152">
    <property type="entry name" value="L-asparaginase_N_sf"/>
</dbReference>
<dbReference type="Pfam" id="PF17763">
    <property type="entry name" value="Asparaginase_C"/>
    <property type="match status" value="1"/>
</dbReference>
<dbReference type="InterPro" id="IPR036152">
    <property type="entry name" value="Asp/glu_Ase-like_sf"/>
</dbReference>
<evidence type="ECO:0000313" key="4">
    <source>
        <dbReference type="EMBL" id="GAA4387042.1"/>
    </source>
</evidence>
<proteinExistence type="predicted"/>
<dbReference type="InterPro" id="IPR027474">
    <property type="entry name" value="L-asparaginase_N"/>
</dbReference>
<dbReference type="PIRSF" id="PIRSF001220">
    <property type="entry name" value="L-ASNase_gatD"/>
    <property type="match status" value="1"/>
</dbReference>
<feature type="domain" description="L-asparaginase N-terminal" evidence="2">
    <location>
        <begin position="24"/>
        <end position="239"/>
    </location>
</feature>